<feature type="region of interest" description="Disordered" evidence="1">
    <location>
        <begin position="581"/>
        <end position="609"/>
    </location>
</feature>
<dbReference type="InterPro" id="IPR015919">
    <property type="entry name" value="Cadherin-like_sf"/>
</dbReference>
<dbReference type="PANTHER" id="PTHR44329">
    <property type="entry name" value="SERINE/THREONINE-PROTEIN KINASE TNNI3K-RELATED"/>
    <property type="match status" value="1"/>
</dbReference>
<dbReference type="Pfam" id="PF07714">
    <property type="entry name" value="PK_Tyr_Ser-Thr"/>
    <property type="match status" value="1"/>
</dbReference>
<feature type="domain" description="Protein kinase" evidence="2">
    <location>
        <begin position="683"/>
        <end position="886"/>
    </location>
</feature>
<dbReference type="InterPro" id="IPR000719">
    <property type="entry name" value="Prot_kinase_dom"/>
</dbReference>
<evidence type="ECO:0000256" key="1">
    <source>
        <dbReference type="SAM" id="MobiDB-lite"/>
    </source>
</evidence>
<dbReference type="InterPro" id="IPR011009">
    <property type="entry name" value="Kinase-like_dom_sf"/>
</dbReference>
<gene>
    <name evidence="3" type="ORF">RDB_LOCUS116595</name>
</gene>
<sequence>MSNSLISPAEESNVFGFPDAFNWDLDESVGAGMPAVDVARHADMAPPSTRRSPMPVDAPSFPKSRPRGGMRPKRSTSSAVTRSTNKLSFDWQLKPQVDRIFFNFLNRVCSNLAATDNNGKPIHHAPMNEGSTRSNGSSGYRSFEFRIQAFTNGFMEELANDGYPSEVIPVRQVRSYLLKQPFISRCDEEGQKAKSRGNYIWKVEARQIDGGGFFLWDFFEFKRKIVGEPPKTADRGRLWQWTPYVWDPHICRADLTVKFFSSSLPYWLFWNGNVLSGIPGLGAVHTDITVYASVLNDPDNQSLSHTFHITVVSGPLDIHTVMQVLASAVSRVTYAAQIHNEVNTAAALLRQQKVLGVTAQAVADEVRAGPHPDSQSTASILVAAARSVVVGAAQLVATDRAAQAKHSAINPNVMAPLQNPISLTEVSVATQSAVAHAVAINGPMTSEVEVMMTANALIREEQIASTNKALDASQTMSHLLGDMPSGSANPRLSHTEDYQSRSVNSLGHLVGVTHMNVGLASGLGPGFDVSVTPPPVSSSGGTASTMDMKVGATELEPNLRDLPGDRARPLLGSQPVPASASVTYLSSSKQTEADSGTGSSAEFGHDNYRTNEDEYTKAITQKDRTTSVFRRIDVGSDTDNRIQSLSSRNQESVRSNEMTSLDMFECLVDHGCLDLRTTIHPGRFSSCRAAEGAFGDVWKGQLIDGIDVAVKVLRYALVSNDGSKNMKRAMREIYNWSKLNHKNVHQLLGVTIFDGRLGMVSKWMEHGTLQQYLKQHNNIDRHALCPQVAEGVAYLHSVDMIHGDLKACNILVSADGTLKLTDFDYSIISGLSLAFSATTRTGGGTLRWMAPELVLATDEDPTERSKQTDVYALGMTILASVIYIHI</sequence>
<evidence type="ECO:0000313" key="4">
    <source>
        <dbReference type="Proteomes" id="UP000663888"/>
    </source>
</evidence>
<dbReference type="PANTHER" id="PTHR44329:SF214">
    <property type="entry name" value="PROTEIN KINASE DOMAIN-CONTAINING PROTEIN"/>
    <property type="match status" value="1"/>
</dbReference>
<dbReference type="AlphaFoldDB" id="A0A8H3C6G4"/>
<dbReference type="GO" id="GO:0005509">
    <property type="term" value="F:calcium ion binding"/>
    <property type="evidence" value="ECO:0007669"/>
    <property type="project" value="InterPro"/>
</dbReference>
<feature type="region of interest" description="Disordered" evidence="1">
    <location>
        <begin position="44"/>
        <end position="81"/>
    </location>
</feature>
<dbReference type="SUPFAM" id="SSF56112">
    <property type="entry name" value="Protein kinase-like (PK-like)"/>
    <property type="match status" value="1"/>
</dbReference>
<feature type="region of interest" description="Disordered" evidence="1">
    <location>
        <begin position="117"/>
        <end position="137"/>
    </location>
</feature>
<protein>
    <recommendedName>
        <fullName evidence="2">Protein kinase domain-containing protein</fullName>
    </recommendedName>
</protein>
<dbReference type="SMART" id="SM00220">
    <property type="entry name" value="S_TKc"/>
    <property type="match status" value="1"/>
</dbReference>
<dbReference type="InterPro" id="IPR001245">
    <property type="entry name" value="Ser-Thr/Tyr_kinase_cat_dom"/>
</dbReference>
<evidence type="ECO:0000313" key="3">
    <source>
        <dbReference type="EMBL" id="CAE6476293.1"/>
    </source>
</evidence>
<dbReference type="Proteomes" id="UP000663888">
    <property type="component" value="Unassembled WGS sequence"/>
</dbReference>
<accession>A0A8H3C6G4</accession>
<evidence type="ECO:0000259" key="2">
    <source>
        <dbReference type="PROSITE" id="PS50011"/>
    </source>
</evidence>
<dbReference type="InterPro" id="IPR051681">
    <property type="entry name" value="Ser/Thr_Kinases-Pseudokinases"/>
</dbReference>
<dbReference type="EMBL" id="CAJMWX010001232">
    <property type="protein sequence ID" value="CAE6476293.1"/>
    <property type="molecule type" value="Genomic_DNA"/>
</dbReference>
<dbReference type="PROSITE" id="PS50011">
    <property type="entry name" value="PROTEIN_KINASE_DOM"/>
    <property type="match status" value="1"/>
</dbReference>
<proteinExistence type="predicted"/>
<feature type="compositionally biased region" description="Polar residues" evidence="1">
    <location>
        <begin position="581"/>
        <end position="600"/>
    </location>
</feature>
<name>A0A8H3C6G4_9AGAM</name>
<comment type="caution">
    <text evidence="3">The sequence shown here is derived from an EMBL/GenBank/DDBJ whole genome shotgun (WGS) entry which is preliminary data.</text>
</comment>
<dbReference type="InterPro" id="IPR008271">
    <property type="entry name" value="Ser/Thr_kinase_AS"/>
</dbReference>
<reference evidence="3" key="1">
    <citation type="submission" date="2021-01" db="EMBL/GenBank/DDBJ databases">
        <authorList>
            <person name="Kaushik A."/>
        </authorList>
    </citation>
    <scope>NUCLEOTIDE SEQUENCE</scope>
    <source>
        <strain evidence="3">AG4-R118</strain>
    </source>
</reference>
<dbReference type="PROSITE" id="PS00108">
    <property type="entry name" value="PROTEIN_KINASE_ST"/>
    <property type="match status" value="1"/>
</dbReference>
<dbReference type="GO" id="GO:0005524">
    <property type="term" value="F:ATP binding"/>
    <property type="evidence" value="ECO:0007669"/>
    <property type="project" value="InterPro"/>
</dbReference>
<dbReference type="GO" id="GO:0016020">
    <property type="term" value="C:membrane"/>
    <property type="evidence" value="ECO:0007669"/>
    <property type="project" value="InterPro"/>
</dbReference>
<feature type="compositionally biased region" description="Basic residues" evidence="1">
    <location>
        <begin position="64"/>
        <end position="74"/>
    </location>
</feature>
<dbReference type="GO" id="GO:0004674">
    <property type="term" value="F:protein serine/threonine kinase activity"/>
    <property type="evidence" value="ECO:0007669"/>
    <property type="project" value="TreeGrafter"/>
</dbReference>
<dbReference type="SUPFAM" id="SSF49313">
    <property type="entry name" value="Cadherin-like"/>
    <property type="match status" value="1"/>
</dbReference>
<organism evidence="3 4">
    <name type="scientific">Rhizoctonia solani</name>
    <dbReference type="NCBI Taxonomy" id="456999"/>
    <lineage>
        <taxon>Eukaryota</taxon>
        <taxon>Fungi</taxon>
        <taxon>Dikarya</taxon>
        <taxon>Basidiomycota</taxon>
        <taxon>Agaricomycotina</taxon>
        <taxon>Agaricomycetes</taxon>
        <taxon>Cantharellales</taxon>
        <taxon>Ceratobasidiaceae</taxon>
        <taxon>Rhizoctonia</taxon>
    </lineage>
</organism>
<dbReference type="Gene3D" id="1.10.510.10">
    <property type="entry name" value="Transferase(Phosphotransferase) domain 1"/>
    <property type="match status" value="1"/>
</dbReference>